<reference evidence="3" key="1">
    <citation type="journal article" date="2019" name="Int. J. Syst. Evol. Microbiol.">
        <title>The Global Catalogue of Microorganisms (GCM) 10K type strain sequencing project: providing services to taxonomists for standard genome sequencing and annotation.</title>
        <authorList>
            <consortium name="The Broad Institute Genomics Platform"/>
            <consortium name="The Broad Institute Genome Sequencing Center for Infectious Disease"/>
            <person name="Wu L."/>
            <person name="Ma J."/>
        </authorList>
    </citation>
    <scope>NUCLEOTIDE SEQUENCE [LARGE SCALE GENOMIC DNA]</scope>
    <source>
        <strain evidence="3">CGMCC 4.7246</strain>
    </source>
</reference>
<evidence type="ECO:0008006" key="4">
    <source>
        <dbReference type="Google" id="ProtNLM"/>
    </source>
</evidence>
<keyword evidence="3" id="KW-1185">Reference proteome</keyword>
<name>A0ABW1PGV6_9PSEU</name>
<feature type="compositionally biased region" description="Basic and acidic residues" evidence="1">
    <location>
        <begin position="262"/>
        <end position="273"/>
    </location>
</feature>
<evidence type="ECO:0000313" key="3">
    <source>
        <dbReference type="Proteomes" id="UP001596220"/>
    </source>
</evidence>
<evidence type="ECO:0000256" key="1">
    <source>
        <dbReference type="SAM" id="MobiDB-lite"/>
    </source>
</evidence>
<evidence type="ECO:0000313" key="2">
    <source>
        <dbReference type="EMBL" id="MFC6094680.1"/>
    </source>
</evidence>
<dbReference type="EMBL" id="JBHSQO010000070">
    <property type="protein sequence ID" value="MFC6094680.1"/>
    <property type="molecule type" value="Genomic_DNA"/>
</dbReference>
<accession>A0ABW1PGV6</accession>
<organism evidence="2 3">
    <name type="scientific">Saccharothrix lopnurensis</name>
    <dbReference type="NCBI Taxonomy" id="1670621"/>
    <lineage>
        <taxon>Bacteria</taxon>
        <taxon>Bacillati</taxon>
        <taxon>Actinomycetota</taxon>
        <taxon>Actinomycetes</taxon>
        <taxon>Pseudonocardiales</taxon>
        <taxon>Pseudonocardiaceae</taxon>
        <taxon>Saccharothrix</taxon>
    </lineage>
</organism>
<dbReference type="Proteomes" id="UP001596220">
    <property type="component" value="Unassembled WGS sequence"/>
</dbReference>
<gene>
    <name evidence="2" type="ORF">ACFP3R_35900</name>
</gene>
<dbReference type="Pfam" id="PF21863">
    <property type="entry name" value="HTH_67"/>
    <property type="match status" value="1"/>
</dbReference>
<sequence length="323" mass="34098">MRTTPRNLWLRFETYHDVIYFTPESRATTDALGCKGGWMGYFGLRAAPLGAVSPEVVTAAFFGFAPRRVARALPDAWEVAPPERFLAARLEGVDGALRRMLGDVDLTEAAALAVEAAAATPVGGRVLGAANRALPVPGEPHLALWQACTTLRESRGDGHVAALVAADLTACEALALFGADHDLAPAYLREARGWLEGEWEAAVDSLRSRGLLSGGSAPAGQTPGSSAPAGRAPEGQAPEGQAPEGRLPQGSPATNLTPAGRALREEVERRTDEAAASPWRALGEDRTARFAELMTPVALRLGRLNDAMRTNPMAIDPVRQLAG</sequence>
<comment type="caution">
    <text evidence="2">The sequence shown here is derived from an EMBL/GenBank/DDBJ whole genome shotgun (WGS) entry which is preliminary data.</text>
</comment>
<dbReference type="RefSeq" id="WP_380643167.1">
    <property type="nucleotide sequence ID" value="NZ_JBHSQO010000070.1"/>
</dbReference>
<protein>
    <recommendedName>
        <fullName evidence="4">SalK</fullName>
    </recommendedName>
</protein>
<dbReference type="InterPro" id="IPR054058">
    <property type="entry name" value="HTH_67"/>
</dbReference>
<feature type="region of interest" description="Disordered" evidence="1">
    <location>
        <begin position="212"/>
        <end position="280"/>
    </location>
</feature>
<proteinExistence type="predicted"/>
<dbReference type="NCBIfam" id="NF047719">
    <property type="entry name" value="SCO6745_fam_HTH"/>
    <property type="match status" value="1"/>
</dbReference>